<dbReference type="EMBL" id="GL348715">
    <property type="protein sequence ID" value="EFH59602.1"/>
    <property type="molecule type" value="Genomic_DNA"/>
</dbReference>
<feature type="region of interest" description="Disordered" evidence="1">
    <location>
        <begin position="58"/>
        <end position="85"/>
    </location>
</feature>
<dbReference type="HOGENOM" id="CLU_2515703_0_0_1"/>
<evidence type="ECO:0000256" key="1">
    <source>
        <dbReference type="SAM" id="MobiDB-lite"/>
    </source>
</evidence>
<name>D7L1K7_ARALL</name>
<dbReference type="Proteomes" id="UP000008694">
    <property type="component" value="Unassembled WGS sequence"/>
</dbReference>
<reference evidence="3" key="1">
    <citation type="journal article" date="2011" name="Nat. Genet.">
        <title>The Arabidopsis lyrata genome sequence and the basis of rapid genome size change.</title>
        <authorList>
            <person name="Hu T.T."/>
            <person name="Pattyn P."/>
            <person name="Bakker E.G."/>
            <person name="Cao J."/>
            <person name="Cheng J.-F."/>
            <person name="Clark R.M."/>
            <person name="Fahlgren N."/>
            <person name="Fawcett J.A."/>
            <person name="Grimwood J."/>
            <person name="Gundlach H."/>
            <person name="Haberer G."/>
            <person name="Hollister J.D."/>
            <person name="Ossowski S."/>
            <person name="Ottilar R.P."/>
            <person name="Salamov A.A."/>
            <person name="Schneeberger K."/>
            <person name="Spannagl M."/>
            <person name="Wang X."/>
            <person name="Yang L."/>
            <person name="Nasrallah M.E."/>
            <person name="Bergelson J."/>
            <person name="Carrington J.C."/>
            <person name="Gaut B.S."/>
            <person name="Schmutz J."/>
            <person name="Mayer K.F.X."/>
            <person name="Van de Peer Y."/>
            <person name="Grigoriev I.V."/>
            <person name="Nordborg M."/>
            <person name="Weigel D."/>
            <person name="Guo Y.-L."/>
        </authorList>
    </citation>
    <scope>NUCLEOTIDE SEQUENCE [LARGE SCALE GENOMIC DNA]</scope>
    <source>
        <strain evidence="3">cv. MN47</strain>
    </source>
</reference>
<proteinExistence type="predicted"/>
<sequence>MKHVTKGRTHANQPPITKEIMRHLKPGGGVFPQSRRSSRAMGRIRSMLRSLSLMVVHRQTAASRSSKPPKTGQHSSLARLFPSPM</sequence>
<accession>D7L1K7</accession>
<protein>
    <submittedName>
        <fullName evidence="2">Predicted protein</fullName>
    </submittedName>
</protein>
<organism evidence="3">
    <name type="scientific">Arabidopsis lyrata subsp. lyrata</name>
    <name type="common">Lyre-leaved rock-cress</name>
    <dbReference type="NCBI Taxonomy" id="81972"/>
    <lineage>
        <taxon>Eukaryota</taxon>
        <taxon>Viridiplantae</taxon>
        <taxon>Streptophyta</taxon>
        <taxon>Embryophyta</taxon>
        <taxon>Tracheophyta</taxon>
        <taxon>Spermatophyta</taxon>
        <taxon>Magnoliopsida</taxon>
        <taxon>eudicotyledons</taxon>
        <taxon>Gunneridae</taxon>
        <taxon>Pentapetalae</taxon>
        <taxon>rosids</taxon>
        <taxon>malvids</taxon>
        <taxon>Brassicales</taxon>
        <taxon>Brassicaceae</taxon>
        <taxon>Camelineae</taxon>
        <taxon>Arabidopsis</taxon>
    </lineage>
</organism>
<feature type="compositionally biased region" description="Polar residues" evidence="1">
    <location>
        <begin position="60"/>
        <end position="76"/>
    </location>
</feature>
<gene>
    <name evidence="2" type="ORF">ARALYDRAFT_898673</name>
</gene>
<dbReference type="AlphaFoldDB" id="D7L1K7"/>
<evidence type="ECO:0000313" key="2">
    <source>
        <dbReference type="EMBL" id="EFH59602.1"/>
    </source>
</evidence>
<keyword evidence="3" id="KW-1185">Reference proteome</keyword>
<dbReference type="Gramene" id="scaffold_302643.1">
    <property type="protein sequence ID" value="scaffold_302643.1"/>
    <property type="gene ID" value="scaffold_302643.1"/>
</dbReference>
<evidence type="ECO:0000313" key="3">
    <source>
        <dbReference type="Proteomes" id="UP000008694"/>
    </source>
</evidence>